<evidence type="ECO:0000313" key="8">
    <source>
        <dbReference type="EMBL" id="TRX90282.1"/>
    </source>
</evidence>
<dbReference type="Gene3D" id="2.40.70.10">
    <property type="entry name" value="Acid Proteases"/>
    <property type="match status" value="3"/>
</dbReference>
<dbReference type="PANTHER" id="PTHR47966:SF1">
    <property type="entry name" value="ASPARTYL PROTEINASE"/>
    <property type="match status" value="1"/>
</dbReference>
<organism evidence="8 9">
    <name type="scientific">Xylaria flabelliformis</name>
    <dbReference type="NCBI Taxonomy" id="2512241"/>
    <lineage>
        <taxon>Eukaryota</taxon>
        <taxon>Fungi</taxon>
        <taxon>Dikarya</taxon>
        <taxon>Ascomycota</taxon>
        <taxon>Pezizomycotina</taxon>
        <taxon>Sordariomycetes</taxon>
        <taxon>Xylariomycetidae</taxon>
        <taxon>Xylariales</taxon>
        <taxon>Xylariaceae</taxon>
        <taxon>Xylaria</taxon>
    </lineage>
</organism>
<dbReference type="InterPro" id="IPR001461">
    <property type="entry name" value="Aspartic_peptidase_A1"/>
</dbReference>
<dbReference type="Pfam" id="PF00026">
    <property type="entry name" value="Asp"/>
    <property type="match status" value="2"/>
</dbReference>
<evidence type="ECO:0000256" key="4">
    <source>
        <dbReference type="ARBA" id="ARBA00022801"/>
    </source>
</evidence>
<feature type="active site" evidence="5">
    <location>
        <position position="306"/>
    </location>
</feature>
<dbReference type="PRINTS" id="PR00792">
    <property type="entry name" value="PEPSIN"/>
</dbReference>
<keyword evidence="3 6" id="KW-0064">Aspartyl protease</keyword>
<evidence type="ECO:0000256" key="1">
    <source>
        <dbReference type="ARBA" id="ARBA00007447"/>
    </source>
</evidence>
<dbReference type="STRING" id="2512241.A0A553HQP6"/>
<dbReference type="InterPro" id="IPR001969">
    <property type="entry name" value="Aspartic_peptidase_AS"/>
</dbReference>
<dbReference type="CDD" id="cd06097">
    <property type="entry name" value="Aspergillopepsin_like"/>
    <property type="match status" value="1"/>
</dbReference>
<dbReference type="GO" id="GO:0004190">
    <property type="term" value="F:aspartic-type endopeptidase activity"/>
    <property type="evidence" value="ECO:0007669"/>
    <property type="project" value="UniProtKB-KW"/>
</dbReference>
<dbReference type="AlphaFoldDB" id="A0A553HQP6"/>
<dbReference type="InterPro" id="IPR034163">
    <property type="entry name" value="Aspergillopepsin-like_cat_dom"/>
</dbReference>
<accession>A0A553HQP6</accession>
<evidence type="ECO:0000256" key="5">
    <source>
        <dbReference type="PIRSR" id="PIRSR601461-1"/>
    </source>
</evidence>
<evidence type="ECO:0000259" key="7">
    <source>
        <dbReference type="PROSITE" id="PS51767"/>
    </source>
</evidence>
<dbReference type="OrthoDB" id="2747330at2759"/>
<evidence type="ECO:0000256" key="3">
    <source>
        <dbReference type="ARBA" id="ARBA00022750"/>
    </source>
</evidence>
<dbReference type="EMBL" id="VFLP01000057">
    <property type="protein sequence ID" value="TRX90282.1"/>
    <property type="molecule type" value="Genomic_DNA"/>
</dbReference>
<dbReference type="InterPro" id="IPR021109">
    <property type="entry name" value="Peptidase_aspartic_dom_sf"/>
</dbReference>
<feature type="domain" description="Peptidase A1" evidence="7">
    <location>
        <begin position="109"/>
        <end position="416"/>
    </location>
</feature>
<protein>
    <recommendedName>
        <fullName evidence="7">Peptidase A1 domain-containing protein</fullName>
    </recommendedName>
</protein>
<dbReference type="SUPFAM" id="SSF50630">
    <property type="entry name" value="Acid proteases"/>
    <property type="match status" value="1"/>
</dbReference>
<gene>
    <name evidence="8" type="ORF">FHL15_008827</name>
</gene>
<dbReference type="InterPro" id="IPR033121">
    <property type="entry name" value="PEPTIDASE_A1"/>
</dbReference>
<evidence type="ECO:0000313" key="9">
    <source>
        <dbReference type="Proteomes" id="UP000319160"/>
    </source>
</evidence>
<dbReference type="PANTHER" id="PTHR47966">
    <property type="entry name" value="BETA-SITE APP-CLEAVING ENZYME, ISOFORM A-RELATED"/>
    <property type="match status" value="1"/>
</dbReference>
<comment type="caution">
    <text evidence="8">The sequence shown here is derived from an EMBL/GenBank/DDBJ whole genome shotgun (WGS) entry which is preliminary data.</text>
</comment>
<keyword evidence="9" id="KW-1185">Reference proteome</keyword>
<dbReference type="GO" id="GO:0006508">
    <property type="term" value="P:proteolysis"/>
    <property type="evidence" value="ECO:0007669"/>
    <property type="project" value="UniProtKB-KW"/>
</dbReference>
<dbReference type="Proteomes" id="UP000319160">
    <property type="component" value="Unassembled WGS sequence"/>
</dbReference>
<name>A0A553HQP6_9PEZI</name>
<evidence type="ECO:0000256" key="6">
    <source>
        <dbReference type="RuleBase" id="RU000454"/>
    </source>
</evidence>
<reference evidence="9" key="1">
    <citation type="submission" date="2019-06" db="EMBL/GenBank/DDBJ databases">
        <title>Draft genome sequence of the griseofulvin-producing fungus Xylaria cubensis strain G536.</title>
        <authorList>
            <person name="Mead M.E."/>
            <person name="Raja H.A."/>
            <person name="Steenwyk J.L."/>
            <person name="Knowles S.L."/>
            <person name="Oberlies N.H."/>
            <person name="Rokas A."/>
        </authorList>
    </citation>
    <scope>NUCLEOTIDE SEQUENCE [LARGE SCALE GENOMIC DNA]</scope>
    <source>
        <strain evidence="9">G536</strain>
    </source>
</reference>
<evidence type="ECO:0000256" key="2">
    <source>
        <dbReference type="ARBA" id="ARBA00022670"/>
    </source>
</evidence>
<keyword evidence="4 6" id="KW-0378">Hydrolase</keyword>
<comment type="similarity">
    <text evidence="1 6">Belongs to the peptidase A1 family.</text>
</comment>
<keyword evidence="2 6" id="KW-0645">Protease</keyword>
<dbReference type="PROSITE" id="PS00141">
    <property type="entry name" value="ASP_PROTEASE"/>
    <property type="match status" value="1"/>
</dbReference>
<dbReference type="PROSITE" id="PS51767">
    <property type="entry name" value="PEPTIDASE_A1"/>
    <property type="match status" value="1"/>
</dbReference>
<feature type="active site" evidence="5">
    <location>
        <position position="127"/>
    </location>
</feature>
<proteinExistence type="inferred from homology"/>
<sequence>MDSIYSVQDEYKKEHGLTKVRAIHNQNYRRNGTKSYVHLLRKYNFEPTKAGPYFRVSRPKQRGLISEKFRAALGGRVTQERVLVKKESAEPGASHGEVTAEDSQNDMLYLCKVTVGTPPQSLMLDFDTGSANFWVFSKALSSSQEKDHNVFDPSESTTWDCGVDTLTVGGLSIKKQTVEIAKTLSDQFVSNTGDGLLGLAFSKINTVQNGDKADPQATPVENMIKQDDIPEEAALFTSAFYSSRDAVTSKSFYTFGFIDQGLVDESGEDIHWVDIDNSEGFWSFPSESASINGEKIPRESNTAIADTGTTLVLISDDVADALYAQIPGATYSWFNQGYIFPIDTTADDLPDFKVDVGGKEFHIQKEDLAFAPTDDGESWYGGVQSRGILPFDILGDTFLKSVYAIWDQGNTRFGVVPKIEETQNLTPPTATGEEIGEERTRVTSLVMAAADRIDPVSVPL</sequence>